<accession>A0A4R6DL44</accession>
<name>A0A4R6DL44_9MICO</name>
<gene>
    <name evidence="2" type="ORF">EDF64_10377</name>
</gene>
<dbReference type="Proteomes" id="UP000295764">
    <property type="component" value="Unassembled WGS sequence"/>
</dbReference>
<proteinExistence type="predicted"/>
<evidence type="ECO:0000313" key="2">
    <source>
        <dbReference type="EMBL" id="TDN45154.1"/>
    </source>
</evidence>
<dbReference type="AlphaFoldDB" id="A0A4R6DL44"/>
<reference evidence="2 3" key="1">
    <citation type="submission" date="2019-03" db="EMBL/GenBank/DDBJ databases">
        <title>Genomic analyses of the natural microbiome of Caenorhabditis elegans.</title>
        <authorList>
            <person name="Samuel B."/>
        </authorList>
    </citation>
    <scope>NUCLEOTIDE SEQUENCE [LARGE SCALE GENOMIC DNA]</scope>
    <source>
        <strain evidence="2 3">JUb65</strain>
    </source>
</reference>
<dbReference type="OrthoDB" id="5023171at2"/>
<feature type="compositionally biased region" description="Basic and acidic residues" evidence="1">
    <location>
        <begin position="78"/>
        <end position="90"/>
    </location>
</feature>
<organism evidence="2 3">
    <name type="scientific">Curtobacterium flaccumfaciens</name>
    <dbReference type="NCBI Taxonomy" id="2035"/>
    <lineage>
        <taxon>Bacteria</taxon>
        <taxon>Bacillati</taxon>
        <taxon>Actinomycetota</taxon>
        <taxon>Actinomycetes</taxon>
        <taxon>Micrococcales</taxon>
        <taxon>Microbacteriaceae</taxon>
        <taxon>Curtobacterium</taxon>
    </lineage>
</organism>
<sequence>MQTEQLEQADRELAALHAGRREAVREIVVDAVHRGELTPSSRAFIVRATGSTFLADVLTEAIAERAGAPRSVEGTAGSDDRLVGSDERVE</sequence>
<comment type="caution">
    <text evidence="2">The sequence shown here is derived from an EMBL/GenBank/DDBJ whole genome shotgun (WGS) entry which is preliminary data.</text>
</comment>
<protein>
    <submittedName>
        <fullName evidence="2">Uncharacterized protein</fullName>
    </submittedName>
</protein>
<dbReference type="EMBL" id="SNVW01000003">
    <property type="protein sequence ID" value="TDN45154.1"/>
    <property type="molecule type" value="Genomic_DNA"/>
</dbReference>
<feature type="region of interest" description="Disordered" evidence="1">
    <location>
        <begin position="67"/>
        <end position="90"/>
    </location>
</feature>
<evidence type="ECO:0000313" key="3">
    <source>
        <dbReference type="Proteomes" id="UP000295764"/>
    </source>
</evidence>
<evidence type="ECO:0000256" key="1">
    <source>
        <dbReference type="SAM" id="MobiDB-lite"/>
    </source>
</evidence>
<dbReference type="RefSeq" id="WP_133519016.1">
    <property type="nucleotide sequence ID" value="NZ_SNVW01000003.1"/>
</dbReference>